<evidence type="ECO:0000256" key="3">
    <source>
        <dbReference type="ARBA" id="ARBA00023163"/>
    </source>
</evidence>
<dbReference type="PANTHER" id="PTHR44846">
    <property type="entry name" value="MANNOSYL-D-GLYCERATE TRANSPORT/METABOLISM SYSTEM REPRESSOR MNGR-RELATED"/>
    <property type="match status" value="1"/>
</dbReference>
<dbReference type="SUPFAM" id="SSF64288">
    <property type="entry name" value="Chorismate lyase-like"/>
    <property type="match status" value="1"/>
</dbReference>
<dbReference type="PANTHER" id="PTHR44846:SF1">
    <property type="entry name" value="MANNOSYL-D-GLYCERATE TRANSPORT_METABOLISM SYSTEM REPRESSOR MNGR-RELATED"/>
    <property type="match status" value="1"/>
</dbReference>
<organism evidence="5 6">
    <name type="scientific">Thermolongibacillus altinsuensis</name>
    <dbReference type="NCBI Taxonomy" id="575256"/>
    <lineage>
        <taxon>Bacteria</taxon>
        <taxon>Bacillati</taxon>
        <taxon>Bacillota</taxon>
        <taxon>Bacilli</taxon>
        <taxon>Bacillales</taxon>
        <taxon>Anoxybacillaceae</taxon>
        <taxon>Thermolongibacillus</taxon>
    </lineage>
</organism>
<dbReference type="SUPFAM" id="SSF46785">
    <property type="entry name" value="Winged helix' DNA-binding domain"/>
    <property type="match status" value="1"/>
</dbReference>
<name>A0A4V2Q9L1_9BACL</name>
<evidence type="ECO:0000256" key="2">
    <source>
        <dbReference type="ARBA" id="ARBA00023125"/>
    </source>
</evidence>
<evidence type="ECO:0000313" key="6">
    <source>
        <dbReference type="Proteomes" id="UP000295658"/>
    </source>
</evidence>
<keyword evidence="3" id="KW-0804">Transcription</keyword>
<gene>
    <name evidence="5" type="ORF">EDD69_12511</name>
</gene>
<evidence type="ECO:0000256" key="1">
    <source>
        <dbReference type="ARBA" id="ARBA00023015"/>
    </source>
</evidence>
<dbReference type="EMBL" id="SLUL01000025">
    <property type="protein sequence ID" value="TCL43954.1"/>
    <property type="molecule type" value="Genomic_DNA"/>
</dbReference>
<protein>
    <submittedName>
        <fullName evidence="5">GntR family transcriptional regulator</fullName>
    </submittedName>
</protein>
<dbReference type="InterPro" id="IPR036390">
    <property type="entry name" value="WH_DNA-bd_sf"/>
</dbReference>
<dbReference type="GO" id="GO:0003677">
    <property type="term" value="F:DNA binding"/>
    <property type="evidence" value="ECO:0007669"/>
    <property type="project" value="UniProtKB-KW"/>
</dbReference>
<keyword evidence="1" id="KW-0805">Transcription regulation</keyword>
<comment type="caution">
    <text evidence="5">The sequence shown here is derived from an EMBL/GenBank/DDBJ whole genome shotgun (WGS) entry which is preliminary data.</text>
</comment>
<feature type="domain" description="HTH gntR-type" evidence="4">
    <location>
        <begin position="1"/>
        <end position="62"/>
    </location>
</feature>
<dbReference type="Pfam" id="PF07702">
    <property type="entry name" value="UTRA"/>
    <property type="match status" value="1"/>
</dbReference>
<dbReference type="GO" id="GO:0003700">
    <property type="term" value="F:DNA-binding transcription factor activity"/>
    <property type="evidence" value="ECO:0007669"/>
    <property type="project" value="InterPro"/>
</dbReference>
<dbReference type="InterPro" id="IPR000524">
    <property type="entry name" value="Tscrpt_reg_HTH_GntR"/>
</dbReference>
<dbReference type="SMART" id="SM00866">
    <property type="entry name" value="UTRA"/>
    <property type="match status" value="1"/>
</dbReference>
<dbReference type="AlphaFoldDB" id="A0A4V2Q9L1"/>
<reference evidence="5 6" key="1">
    <citation type="submission" date="2019-03" db="EMBL/GenBank/DDBJ databases">
        <title>Genomic Encyclopedia of Type Strains, Phase IV (KMG-IV): sequencing the most valuable type-strain genomes for metagenomic binning, comparative biology and taxonomic classification.</title>
        <authorList>
            <person name="Goeker M."/>
        </authorList>
    </citation>
    <scope>NUCLEOTIDE SEQUENCE [LARGE SCALE GENOMIC DNA]</scope>
    <source>
        <strain evidence="5 6">DSM 24979</strain>
    </source>
</reference>
<dbReference type="Pfam" id="PF00392">
    <property type="entry name" value="GntR"/>
    <property type="match status" value="1"/>
</dbReference>
<dbReference type="CDD" id="cd07377">
    <property type="entry name" value="WHTH_GntR"/>
    <property type="match status" value="1"/>
</dbReference>
<dbReference type="PROSITE" id="PS50949">
    <property type="entry name" value="HTH_GNTR"/>
    <property type="match status" value="1"/>
</dbReference>
<dbReference type="InterPro" id="IPR036388">
    <property type="entry name" value="WH-like_DNA-bd_sf"/>
</dbReference>
<dbReference type="Gene3D" id="3.40.1410.10">
    <property type="entry name" value="Chorismate lyase-like"/>
    <property type="match status" value="1"/>
</dbReference>
<dbReference type="PRINTS" id="PR00035">
    <property type="entry name" value="HTHGNTR"/>
</dbReference>
<evidence type="ECO:0000313" key="5">
    <source>
        <dbReference type="EMBL" id="TCL43954.1"/>
    </source>
</evidence>
<dbReference type="OrthoDB" id="457376at2"/>
<keyword evidence="6" id="KW-1185">Reference proteome</keyword>
<dbReference type="Proteomes" id="UP000295658">
    <property type="component" value="Unassembled WGS sequence"/>
</dbReference>
<evidence type="ECO:0000259" key="4">
    <source>
        <dbReference type="PROSITE" id="PS50949"/>
    </source>
</evidence>
<dbReference type="InterPro" id="IPR050679">
    <property type="entry name" value="Bact_HTH_transcr_reg"/>
</dbReference>
<dbReference type="GO" id="GO:0045892">
    <property type="term" value="P:negative regulation of DNA-templated transcription"/>
    <property type="evidence" value="ECO:0007669"/>
    <property type="project" value="TreeGrafter"/>
</dbReference>
<dbReference type="InterPro" id="IPR028978">
    <property type="entry name" value="Chorismate_lyase_/UTRA_dom_sf"/>
</dbReference>
<proteinExistence type="predicted"/>
<keyword evidence="2" id="KW-0238">DNA-binding</keyword>
<dbReference type="RefSeq" id="WP_132949640.1">
    <property type="nucleotide sequence ID" value="NZ_SLUL01000025.1"/>
</dbReference>
<dbReference type="InterPro" id="IPR011663">
    <property type="entry name" value="UTRA"/>
</dbReference>
<sequence>MDIIINQIEQEIYKPNDKLPSERELCEIYDVSRMTVRQALLELEREGYIYKLHGLGSFVSPRMFNQNLDKLYSFTEEMKKIGKKPESIVLDFEIISVNRKIANSLNIEVGEDVYKVTRLRLADKEPLIYEISYLPKRYFERLTKEMLELKPMYDVFRDHYGIVITKAVEKFSVTKIRDDEAKWLNVKQGEPAMMIKRYLYSHNNVCEYTTSIARGDKFIYTVELSD</sequence>
<dbReference type="Gene3D" id="1.10.10.10">
    <property type="entry name" value="Winged helix-like DNA-binding domain superfamily/Winged helix DNA-binding domain"/>
    <property type="match status" value="1"/>
</dbReference>
<accession>A0A4V2Q9L1</accession>
<dbReference type="SMART" id="SM00345">
    <property type="entry name" value="HTH_GNTR"/>
    <property type="match status" value="1"/>
</dbReference>